<dbReference type="AlphaFoldDB" id="A0A396ITT1"/>
<reference evidence="2" key="1">
    <citation type="journal article" date="2018" name="Nat. Plants">
        <title>Whole-genome landscape of Medicago truncatula symbiotic genes.</title>
        <authorList>
            <person name="Pecrix Y."/>
            <person name="Gamas P."/>
            <person name="Carrere S."/>
        </authorList>
    </citation>
    <scope>NUCLEOTIDE SEQUENCE</scope>
    <source>
        <tissue evidence="2">Leaves</tissue>
    </source>
</reference>
<gene>
    <name evidence="2" type="ORF">MtrunA17_Chr3g0089941</name>
</gene>
<comment type="caution">
    <text evidence="2">The sequence shown here is derived from an EMBL/GenBank/DDBJ whole genome shotgun (WGS) entry which is preliminary data.</text>
</comment>
<dbReference type="InterPro" id="IPR032675">
    <property type="entry name" value="LRR_dom_sf"/>
</dbReference>
<accession>A0A396ITT1</accession>
<dbReference type="EMBL" id="PSQE01000003">
    <property type="protein sequence ID" value="RHN66347.1"/>
    <property type="molecule type" value="Genomic_DNA"/>
</dbReference>
<evidence type="ECO:0000313" key="2">
    <source>
        <dbReference type="EMBL" id="RHN66347.1"/>
    </source>
</evidence>
<dbReference type="PANTHER" id="PTHR47186">
    <property type="entry name" value="LEUCINE-RICH REPEAT-CONTAINING PROTEIN 57"/>
    <property type="match status" value="1"/>
</dbReference>
<organism evidence="2">
    <name type="scientific">Medicago truncatula</name>
    <name type="common">Barrel medic</name>
    <name type="synonym">Medicago tribuloides</name>
    <dbReference type="NCBI Taxonomy" id="3880"/>
    <lineage>
        <taxon>Eukaryota</taxon>
        <taxon>Viridiplantae</taxon>
        <taxon>Streptophyta</taxon>
        <taxon>Embryophyta</taxon>
        <taxon>Tracheophyta</taxon>
        <taxon>Spermatophyta</taxon>
        <taxon>Magnoliopsida</taxon>
        <taxon>eudicotyledons</taxon>
        <taxon>Gunneridae</taxon>
        <taxon>Pentapetalae</taxon>
        <taxon>rosids</taxon>
        <taxon>fabids</taxon>
        <taxon>Fabales</taxon>
        <taxon>Fabaceae</taxon>
        <taxon>Papilionoideae</taxon>
        <taxon>50 kb inversion clade</taxon>
        <taxon>NPAAA clade</taxon>
        <taxon>Hologalegina</taxon>
        <taxon>IRL clade</taxon>
        <taxon>Trifolieae</taxon>
        <taxon>Medicago</taxon>
    </lineage>
</organism>
<sequence length="211" mass="24505">MPWMQKMPTWKTEQIEELGLLWGKESEDSRKVKVVLDMLQPPITLKSLHIGLYGGTSFPNWVGNSLFYNMVSLRIDNCEYCMTLPPLGQLPSLKDLKIYDMKILERIGSEFYCVQEGEGSNSSFQPFPSLERIRFQIMPNWNEWLPFEGNSFAFPCLKTLELYNCPEFRGHFPSHLSSIEEIQIEGCARLLETPHTLHWLSSIIKKKSKKI</sequence>
<dbReference type="SUPFAM" id="SSF52058">
    <property type="entry name" value="L domain-like"/>
    <property type="match status" value="1"/>
</dbReference>
<feature type="domain" description="R13L1/DRL21-like LRR repeat region" evidence="1">
    <location>
        <begin position="12"/>
        <end position="101"/>
    </location>
</feature>
<evidence type="ECO:0000259" key="1">
    <source>
        <dbReference type="Pfam" id="PF25019"/>
    </source>
</evidence>
<protein>
    <submittedName>
        <fullName evidence="2">Putative leucine-rich repeat domain, L domain-containing protein</fullName>
    </submittedName>
</protein>
<dbReference type="Gene3D" id="3.80.10.10">
    <property type="entry name" value="Ribonuclease Inhibitor"/>
    <property type="match status" value="1"/>
</dbReference>
<proteinExistence type="predicted"/>
<dbReference type="Proteomes" id="UP000265566">
    <property type="component" value="Chromosome 3"/>
</dbReference>
<dbReference type="InterPro" id="IPR056789">
    <property type="entry name" value="LRR_R13L1-DRL21"/>
</dbReference>
<dbReference type="PANTHER" id="PTHR47186:SF18">
    <property type="entry name" value="RX N-TERMINAL DOMAIN-CONTAINING PROTEIN"/>
    <property type="match status" value="1"/>
</dbReference>
<name>A0A396ITT1_MEDTR</name>
<dbReference type="Gramene" id="rna14311">
    <property type="protein sequence ID" value="RHN66347.1"/>
    <property type="gene ID" value="gene14311"/>
</dbReference>
<dbReference type="Pfam" id="PF25019">
    <property type="entry name" value="LRR_R13L1-DRL21"/>
    <property type="match status" value="1"/>
</dbReference>